<proteinExistence type="predicted"/>
<dbReference type="InterPro" id="IPR001375">
    <property type="entry name" value="Peptidase_S9_cat"/>
</dbReference>
<name>A0A2R8A8V1_9RHOB</name>
<feature type="chain" id="PRO_5015329687" description="Peptidase S9 prolyl oligopeptidase catalytic domain-containing protein" evidence="3">
    <location>
        <begin position="24"/>
        <end position="278"/>
    </location>
</feature>
<dbReference type="EMBL" id="OMKW01000001">
    <property type="protein sequence ID" value="SPF28649.1"/>
    <property type="molecule type" value="Genomic_DNA"/>
</dbReference>
<dbReference type="GO" id="GO:0008236">
    <property type="term" value="F:serine-type peptidase activity"/>
    <property type="evidence" value="ECO:0007669"/>
    <property type="project" value="InterPro"/>
</dbReference>
<dbReference type="InterPro" id="IPR029058">
    <property type="entry name" value="AB_hydrolase_fold"/>
</dbReference>
<feature type="domain" description="Peptidase S9 prolyl oligopeptidase catalytic" evidence="4">
    <location>
        <begin position="77"/>
        <end position="168"/>
    </location>
</feature>
<dbReference type="Pfam" id="PF00326">
    <property type="entry name" value="Peptidase_S9"/>
    <property type="match status" value="1"/>
</dbReference>
<dbReference type="Gene3D" id="3.40.50.1820">
    <property type="entry name" value="alpha/beta hydrolase"/>
    <property type="match status" value="1"/>
</dbReference>
<organism evidence="5 6">
    <name type="scientific">Pontivivens insulae</name>
    <dbReference type="NCBI Taxonomy" id="1639689"/>
    <lineage>
        <taxon>Bacteria</taxon>
        <taxon>Pseudomonadati</taxon>
        <taxon>Pseudomonadota</taxon>
        <taxon>Alphaproteobacteria</taxon>
        <taxon>Rhodobacterales</taxon>
        <taxon>Paracoccaceae</taxon>
        <taxon>Pontivivens</taxon>
    </lineage>
</organism>
<feature type="signal peptide" evidence="3">
    <location>
        <begin position="1"/>
        <end position="23"/>
    </location>
</feature>
<dbReference type="OrthoDB" id="9805640at2"/>
<dbReference type="PANTHER" id="PTHR43037:SF5">
    <property type="entry name" value="FERULOYL ESTERASE"/>
    <property type="match status" value="1"/>
</dbReference>
<evidence type="ECO:0000256" key="2">
    <source>
        <dbReference type="ARBA" id="ARBA00022801"/>
    </source>
</evidence>
<dbReference type="InterPro" id="IPR050955">
    <property type="entry name" value="Plant_Biomass_Hydrol_Est"/>
</dbReference>
<gene>
    <name evidence="5" type="ORF">POI8812_00951</name>
</gene>
<dbReference type="SUPFAM" id="SSF53474">
    <property type="entry name" value="alpha/beta-Hydrolases"/>
    <property type="match status" value="1"/>
</dbReference>
<keyword evidence="2" id="KW-0378">Hydrolase</keyword>
<dbReference type="PANTHER" id="PTHR43037">
    <property type="entry name" value="UNNAMED PRODUCT-RELATED"/>
    <property type="match status" value="1"/>
</dbReference>
<dbReference type="AlphaFoldDB" id="A0A2R8A8V1"/>
<protein>
    <recommendedName>
        <fullName evidence="4">Peptidase S9 prolyl oligopeptidase catalytic domain-containing protein</fullName>
    </recommendedName>
</protein>
<keyword evidence="6" id="KW-1185">Reference proteome</keyword>
<reference evidence="5 6" key="1">
    <citation type="submission" date="2018-03" db="EMBL/GenBank/DDBJ databases">
        <authorList>
            <person name="Keele B.F."/>
        </authorList>
    </citation>
    <scope>NUCLEOTIDE SEQUENCE [LARGE SCALE GENOMIC DNA]</scope>
    <source>
        <strain evidence="5 6">CeCT 8812</strain>
    </source>
</reference>
<keyword evidence="1 3" id="KW-0732">Signal</keyword>
<evidence type="ECO:0000259" key="4">
    <source>
        <dbReference type="Pfam" id="PF00326"/>
    </source>
</evidence>
<dbReference type="GO" id="GO:0006508">
    <property type="term" value="P:proteolysis"/>
    <property type="evidence" value="ECO:0007669"/>
    <property type="project" value="InterPro"/>
</dbReference>
<evidence type="ECO:0000313" key="6">
    <source>
        <dbReference type="Proteomes" id="UP000244932"/>
    </source>
</evidence>
<evidence type="ECO:0000313" key="5">
    <source>
        <dbReference type="EMBL" id="SPF28649.1"/>
    </source>
</evidence>
<dbReference type="RefSeq" id="WP_108781333.1">
    <property type="nucleotide sequence ID" value="NZ_OMKW01000001.1"/>
</dbReference>
<accession>A0A2R8A8V1</accession>
<evidence type="ECO:0000256" key="3">
    <source>
        <dbReference type="SAM" id="SignalP"/>
    </source>
</evidence>
<dbReference type="Proteomes" id="UP000244932">
    <property type="component" value="Unassembled WGS sequence"/>
</dbReference>
<evidence type="ECO:0000256" key="1">
    <source>
        <dbReference type="ARBA" id="ARBA00022729"/>
    </source>
</evidence>
<sequence>MRLTAYLTSIALALLGTSPAALAQVPSCGAEGDPCTLSGGEYHASLPDGEISGAFVWLHGYGGRAESVVRNRGLMSAFHEHGYAVIAVQGMPRFSGDRGGSWNSLARPAPRRDDVAFIESVADDAAARFGFDRGRTMLAGFSGGGMMTWRVACDAPDAFAAYLPVAGTFWDPAPTDCGAPALLHHTHGWTDGVVPLEGRTVGSGITQGDVFAILGDMRQTMGCTSRPAEQMQDDMPYLTRAWSDCTNATAMAMTLHPGGHAIPSGWVERMDAWLDAEL</sequence>